<dbReference type="InterPro" id="IPR000421">
    <property type="entry name" value="FA58C"/>
</dbReference>
<proteinExistence type="predicted"/>
<dbReference type="InterPro" id="IPR014895">
    <property type="entry name" value="Alginate_lyase_2"/>
</dbReference>
<keyword evidence="2" id="KW-0732">Signal</keyword>
<dbReference type="OrthoDB" id="273319at2"/>
<dbReference type="Pfam" id="PF08787">
    <property type="entry name" value="Alginate_lyase2"/>
    <property type="match status" value="1"/>
</dbReference>
<dbReference type="GO" id="GO:0004553">
    <property type="term" value="F:hydrolase activity, hydrolyzing O-glycosyl compounds"/>
    <property type="evidence" value="ECO:0007669"/>
    <property type="project" value="UniProtKB-ARBA"/>
</dbReference>
<name>A0A2K9PT90_9FLAO</name>
<reference evidence="4 5" key="1">
    <citation type="submission" date="2018-01" db="EMBL/GenBank/DDBJ databases">
        <title>Complete genome sequence of Flavivirga eckloniae ECD14 isolated from seaweed Ecklonia cava.</title>
        <authorList>
            <person name="Lee J.H."/>
            <person name="Baik K.S."/>
            <person name="Seong C.N."/>
        </authorList>
    </citation>
    <scope>NUCLEOTIDE SEQUENCE [LARGE SCALE GENOMIC DNA]</scope>
    <source>
        <strain evidence="4 5">ECD14</strain>
    </source>
</reference>
<dbReference type="SUPFAM" id="SSF49899">
    <property type="entry name" value="Concanavalin A-like lectins/glucanases"/>
    <property type="match status" value="1"/>
</dbReference>
<dbReference type="EMBL" id="CP025791">
    <property type="protein sequence ID" value="AUP80283.1"/>
    <property type="molecule type" value="Genomic_DNA"/>
</dbReference>
<dbReference type="InterPro" id="IPR008979">
    <property type="entry name" value="Galactose-bd-like_sf"/>
</dbReference>
<dbReference type="RefSeq" id="WP_102756935.1">
    <property type="nucleotide sequence ID" value="NZ_CP025791.1"/>
</dbReference>
<evidence type="ECO:0000313" key="4">
    <source>
        <dbReference type="EMBL" id="AUP80283.1"/>
    </source>
</evidence>
<dbReference type="Proteomes" id="UP000235826">
    <property type="component" value="Chromosome"/>
</dbReference>
<feature type="chain" id="PRO_5015005106" description="F5/8 type C domain-containing protein" evidence="2">
    <location>
        <begin position="31"/>
        <end position="444"/>
    </location>
</feature>
<dbReference type="SUPFAM" id="SSF49785">
    <property type="entry name" value="Galactose-binding domain-like"/>
    <property type="match status" value="1"/>
</dbReference>
<dbReference type="InterPro" id="IPR013320">
    <property type="entry name" value="ConA-like_dom_sf"/>
</dbReference>
<dbReference type="KEGG" id="fek:C1H87_16850"/>
<dbReference type="GO" id="GO:0005975">
    <property type="term" value="P:carbohydrate metabolic process"/>
    <property type="evidence" value="ECO:0007669"/>
    <property type="project" value="UniProtKB-ARBA"/>
</dbReference>
<dbReference type="AlphaFoldDB" id="A0A2K9PT90"/>
<evidence type="ECO:0000313" key="5">
    <source>
        <dbReference type="Proteomes" id="UP000235826"/>
    </source>
</evidence>
<dbReference type="PROSITE" id="PS50022">
    <property type="entry name" value="FA58C_3"/>
    <property type="match status" value="1"/>
</dbReference>
<feature type="domain" description="F5/8 type C" evidence="3">
    <location>
        <begin position="48"/>
        <end position="189"/>
    </location>
</feature>
<dbReference type="Gene3D" id="2.60.120.260">
    <property type="entry name" value="Galactose-binding domain-like"/>
    <property type="match status" value="1"/>
</dbReference>
<dbReference type="Pfam" id="PF00754">
    <property type="entry name" value="F5_F8_type_C"/>
    <property type="match status" value="1"/>
</dbReference>
<feature type="region of interest" description="Disordered" evidence="1">
    <location>
        <begin position="265"/>
        <end position="290"/>
    </location>
</feature>
<feature type="compositionally biased region" description="Polar residues" evidence="1">
    <location>
        <begin position="265"/>
        <end position="286"/>
    </location>
</feature>
<evidence type="ECO:0000256" key="1">
    <source>
        <dbReference type="SAM" id="MobiDB-lite"/>
    </source>
</evidence>
<keyword evidence="5" id="KW-1185">Reference proteome</keyword>
<dbReference type="Gene3D" id="2.60.120.200">
    <property type="match status" value="1"/>
</dbReference>
<accession>A0A2K9PT90</accession>
<evidence type="ECO:0000256" key="2">
    <source>
        <dbReference type="SAM" id="SignalP"/>
    </source>
</evidence>
<feature type="signal peptide" evidence="2">
    <location>
        <begin position="1"/>
        <end position="30"/>
    </location>
</feature>
<organism evidence="4 5">
    <name type="scientific">Flavivirga eckloniae</name>
    <dbReference type="NCBI Taxonomy" id="1803846"/>
    <lineage>
        <taxon>Bacteria</taxon>
        <taxon>Pseudomonadati</taxon>
        <taxon>Bacteroidota</taxon>
        <taxon>Flavobacteriia</taxon>
        <taxon>Flavobacteriales</taxon>
        <taxon>Flavobacteriaceae</taxon>
        <taxon>Flavivirga</taxon>
    </lineage>
</organism>
<sequence>MKKNLIFLSKRFYLNTLCFALLLLATNCSKEGLTQTPTNGAEEVLEETKTPSTAKSSKSVKMAITGIWASASQNSTHTPDKAIDGNNSTRWTANGTVYLYVDLGASQKIDYAKVSHFKGNSRRYTMKFHVRNSTNASWSLVGTKTSPGTTNSLYDYDLVNSTNRYLRITCTGNTANGYSNIQELQVWGTPADGGGGGGGGGGGSSAKDILGGLTNWKLNAYSGNLNVSSNNNGLSYVDNASKNDNSDWFYGSNGYAYFKTYPGNPTSGGSSNPRTELREMTSNGSSRMYWDGTTSTEHKMKWTIRVEDLPPSGKLCFGQIHSRGSFDDLIRVQVQGSNGQNSGSVKLRLLGYATEELLGGGQTVDFDFRMDRDYSFELTMKNKKIRLYALNSSGSRTRTLFTSGSINSDENYFKAGCYLQSTKNSHKNSSVYGLVGMSSITVSH</sequence>
<protein>
    <recommendedName>
        <fullName evidence="3">F5/8 type C domain-containing protein</fullName>
    </recommendedName>
</protein>
<gene>
    <name evidence="4" type="ORF">C1H87_16850</name>
</gene>
<evidence type="ECO:0000259" key="3">
    <source>
        <dbReference type="PROSITE" id="PS50022"/>
    </source>
</evidence>